<evidence type="ECO:0000256" key="1">
    <source>
        <dbReference type="PROSITE-ProRule" id="PRU10125"/>
    </source>
</evidence>
<evidence type="ECO:0000313" key="2">
    <source>
        <dbReference type="EMBL" id="GGX67271.1"/>
    </source>
</evidence>
<evidence type="ECO:0008006" key="4">
    <source>
        <dbReference type="Google" id="ProtNLM"/>
    </source>
</evidence>
<organism evidence="2 3">
    <name type="scientific">Streptomyces hiroshimensis</name>
    <dbReference type="NCBI Taxonomy" id="66424"/>
    <lineage>
        <taxon>Bacteria</taxon>
        <taxon>Bacillati</taxon>
        <taxon>Actinomycetota</taxon>
        <taxon>Actinomycetes</taxon>
        <taxon>Kitasatosporales</taxon>
        <taxon>Streptomycetaceae</taxon>
        <taxon>Streptomyces</taxon>
    </lineage>
</organism>
<dbReference type="InterPro" id="IPR018510">
    <property type="entry name" value="DAP_epimerase_AS"/>
</dbReference>
<evidence type="ECO:0000313" key="3">
    <source>
        <dbReference type="Proteomes" id="UP000659223"/>
    </source>
</evidence>
<protein>
    <recommendedName>
        <fullName evidence="4">Diaminopimelate epimerase</fullName>
    </recommendedName>
</protein>
<comment type="caution">
    <text evidence="2">The sequence shown here is derived from an EMBL/GenBank/DDBJ whole genome shotgun (WGS) entry which is preliminary data.</text>
</comment>
<proteinExistence type="predicted"/>
<dbReference type="Gene3D" id="3.10.310.10">
    <property type="entry name" value="Diaminopimelate Epimerase, Chain A, domain 1"/>
    <property type="match status" value="1"/>
</dbReference>
<dbReference type="EMBL" id="BMUT01000001">
    <property type="protein sequence ID" value="GGX67271.1"/>
    <property type="molecule type" value="Genomic_DNA"/>
</dbReference>
<reference evidence="3" key="1">
    <citation type="journal article" date="2019" name="Int. J. Syst. Evol. Microbiol.">
        <title>The Global Catalogue of Microorganisms (GCM) 10K type strain sequencing project: providing services to taxonomists for standard genome sequencing and annotation.</title>
        <authorList>
            <consortium name="The Broad Institute Genomics Platform"/>
            <consortium name="The Broad Institute Genome Sequencing Center for Infectious Disease"/>
            <person name="Wu L."/>
            <person name="Ma J."/>
        </authorList>
    </citation>
    <scope>NUCLEOTIDE SEQUENCE [LARGE SCALE GENOMIC DNA]</scope>
    <source>
        <strain evidence="3">JCM 4586</strain>
    </source>
</reference>
<dbReference type="SUPFAM" id="SSF54506">
    <property type="entry name" value="Diaminopimelate epimerase-like"/>
    <property type="match status" value="1"/>
</dbReference>
<gene>
    <name evidence="2" type="ORF">GCM10010324_10670</name>
</gene>
<accession>A0ABQ2Y5M8</accession>
<name>A0ABQ2Y5M8_9ACTN</name>
<dbReference type="Proteomes" id="UP000659223">
    <property type="component" value="Unassembled WGS sequence"/>
</dbReference>
<feature type="active site" evidence="1">
    <location>
        <position position="14"/>
    </location>
</feature>
<keyword evidence="3" id="KW-1185">Reference proteome</keyword>
<sequence length="47" mass="5073">MDYRNLDGSRAAMCGNGIRVFTRYLVDSGLAGQGWFPVVLVMLPAGP</sequence>
<dbReference type="PROSITE" id="PS01326">
    <property type="entry name" value="DAP_EPIMERASE"/>
    <property type="match status" value="1"/>
</dbReference>